<dbReference type="Gene3D" id="3.40.50.180">
    <property type="entry name" value="Methylesterase CheB, C-terminal domain"/>
    <property type="match status" value="1"/>
</dbReference>
<keyword evidence="11" id="KW-1185">Reference proteome</keyword>
<dbReference type="HAMAP" id="MF_00099">
    <property type="entry name" value="CheB_chemtxs"/>
    <property type="match status" value="1"/>
</dbReference>
<comment type="catalytic activity">
    <reaction evidence="4 5">
        <text>[protein]-L-glutamate 5-O-methyl ester + H2O = L-glutamyl-[protein] + methanol + H(+)</text>
        <dbReference type="Rhea" id="RHEA:23236"/>
        <dbReference type="Rhea" id="RHEA-COMP:10208"/>
        <dbReference type="Rhea" id="RHEA-COMP:10311"/>
        <dbReference type="ChEBI" id="CHEBI:15377"/>
        <dbReference type="ChEBI" id="CHEBI:15378"/>
        <dbReference type="ChEBI" id="CHEBI:17790"/>
        <dbReference type="ChEBI" id="CHEBI:29973"/>
        <dbReference type="ChEBI" id="CHEBI:82795"/>
        <dbReference type="EC" id="3.1.1.61"/>
    </reaction>
</comment>
<dbReference type="EC" id="3.1.1.61" evidence="5"/>
<dbReference type="GO" id="GO:0006935">
    <property type="term" value="P:chemotaxis"/>
    <property type="evidence" value="ECO:0007669"/>
    <property type="project" value="UniProtKB-UniRule"/>
</dbReference>
<dbReference type="PIRSF" id="PIRSF000876">
    <property type="entry name" value="RR_chemtxs_CheB"/>
    <property type="match status" value="1"/>
</dbReference>
<dbReference type="OrthoDB" id="1524092at2"/>
<dbReference type="GO" id="GO:0005737">
    <property type="term" value="C:cytoplasm"/>
    <property type="evidence" value="ECO:0007669"/>
    <property type="project" value="UniProtKB-SubCell"/>
</dbReference>
<feature type="domain" description="Response regulatory" evidence="8">
    <location>
        <begin position="3"/>
        <end position="120"/>
    </location>
</feature>
<organism evidence="10 11">
    <name type="scientific">Gracilimonas mengyeensis</name>
    <dbReference type="NCBI Taxonomy" id="1302730"/>
    <lineage>
        <taxon>Bacteria</taxon>
        <taxon>Pseudomonadati</taxon>
        <taxon>Balneolota</taxon>
        <taxon>Balneolia</taxon>
        <taxon>Balneolales</taxon>
        <taxon>Balneolaceae</taxon>
        <taxon>Gracilimonas</taxon>
    </lineage>
</organism>
<evidence type="ECO:0000259" key="8">
    <source>
        <dbReference type="PROSITE" id="PS50110"/>
    </source>
</evidence>
<evidence type="ECO:0000256" key="6">
    <source>
        <dbReference type="PROSITE-ProRule" id="PRU00050"/>
    </source>
</evidence>
<comment type="PTM">
    <text evidence="5">Phosphorylated by CheA. Phosphorylation of the N-terminal regulatory domain activates the methylesterase activity.</text>
</comment>
<feature type="modified residue" description="4-aspartylphosphate" evidence="5 7">
    <location>
        <position position="54"/>
    </location>
</feature>
<accession>A0A521D8S8</accession>
<dbReference type="PANTHER" id="PTHR42872:SF6">
    <property type="entry name" value="PROTEIN-GLUTAMATE METHYLESTERASE_PROTEIN-GLUTAMINE GLUTAMINASE"/>
    <property type="match status" value="1"/>
</dbReference>
<proteinExistence type="inferred from homology"/>
<reference evidence="10 11" key="1">
    <citation type="submission" date="2017-05" db="EMBL/GenBank/DDBJ databases">
        <authorList>
            <person name="Varghese N."/>
            <person name="Submissions S."/>
        </authorList>
    </citation>
    <scope>NUCLEOTIDE SEQUENCE [LARGE SCALE GENOMIC DNA]</scope>
    <source>
        <strain evidence="10 11">DSM 21985</strain>
    </source>
</reference>
<keyword evidence="2 5" id="KW-0145">Chemotaxis</keyword>
<dbReference type="Proteomes" id="UP000317557">
    <property type="component" value="Unassembled WGS sequence"/>
</dbReference>
<feature type="active site" evidence="5 6">
    <location>
        <position position="293"/>
    </location>
</feature>
<evidence type="ECO:0000256" key="1">
    <source>
        <dbReference type="ARBA" id="ARBA00022490"/>
    </source>
</evidence>
<dbReference type="InterPro" id="IPR035909">
    <property type="entry name" value="CheB_C"/>
</dbReference>
<feature type="domain" description="CheB-type methylesterase" evidence="9">
    <location>
        <begin position="159"/>
        <end position="351"/>
    </location>
</feature>
<protein>
    <recommendedName>
        <fullName evidence="5">Protein-glutamate methylesterase/protein-glutamine glutaminase</fullName>
        <ecNumber evidence="5">3.1.1.61</ecNumber>
        <ecNumber evidence="5">3.5.1.44</ecNumber>
    </recommendedName>
</protein>
<dbReference type="GO" id="GO:0050568">
    <property type="term" value="F:protein-glutamine glutaminase activity"/>
    <property type="evidence" value="ECO:0007669"/>
    <property type="project" value="UniProtKB-UniRule"/>
</dbReference>
<evidence type="ECO:0000256" key="3">
    <source>
        <dbReference type="ARBA" id="ARBA00022801"/>
    </source>
</evidence>
<dbReference type="NCBIfam" id="NF001965">
    <property type="entry name" value="PRK00742.1"/>
    <property type="match status" value="1"/>
</dbReference>
<keyword evidence="1 5" id="KW-0963">Cytoplasm</keyword>
<feature type="active site" evidence="5 6">
    <location>
        <position position="171"/>
    </location>
</feature>
<name>A0A521D8S8_9BACT</name>
<gene>
    <name evidence="5" type="primary">cheB</name>
    <name evidence="10" type="ORF">SAMN06265219_107169</name>
</gene>
<dbReference type="GO" id="GO:0000156">
    <property type="term" value="F:phosphorelay response regulator activity"/>
    <property type="evidence" value="ECO:0007669"/>
    <property type="project" value="InterPro"/>
</dbReference>
<evidence type="ECO:0000256" key="5">
    <source>
        <dbReference type="HAMAP-Rule" id="MF_00099"/>
    </source>
</evidence>
<dbReference type="InterPro" id="IPR011006">
    <property type="entry name" value="CheY-like_superfamily"/>
</dbReference>
<dbReference type="SMART" id="SM00448">
    <property type="entry name" value="REC"/>
    <property type="match status" value="1"/>
</dbReference>
<comment type="domain">
    <text evidence="5">Contains a C-terminal catalytic domain, and an N-terminal region which modulates catalytic activity.</text>
</comment>
<evidence type="ECO:0000256" key="2">
    <source>
        <dbReference type="ARBA" id="ARBA00022500"/>
    </source>
</evidence>
<dbReference type="EMBL" id="FXTP01000007">
    <property type="protein sequence ID" value="SMO67491.1"/>
    <property type="molecule type" value="Genomic_DNA"/>
</dbReference>
<dbReference type="NCBIfam" id="NF009206">
    <property type="entry name" value="PRK12555.1"/>
    <property type="match status" value="1"/>
</dbReference>
<evidence type="ECO:0000313" key="11">
    <source>
        <dbReference type="Proteomes" id="UP000317557"/>
    </source>
</evidence>
<evidence type="ECO:0000313" key="10">
    <source>
        <dbReference type="EMBL" id="SMO67491.1"/>
    </source>
</evidence>
<dbReference type="CDD" id="cd16432">
    <property type="entry name" value="CheB_Rec"/>
    <property type="match status" value="1"/>
</dbReference>
<dbReference type="Pfam" id="PF00072">
    <property type="entry name" value="Response_reg"/>
    <property type="match status" value="1"/>
</dbReference>
<dbReference type="InterPro" id="IPR000673">
    <property type="entry name" value="Sig_transdc_resp-reg_Me-estase"/>
</dbReference>
<dbReference type="SUPFAM" id="SSF52738">
    <property type="entry name" value="Methylesterase CheB, C-terminal domain"/>
    <property type="match status" value="1"/>
</dbReference>
<comment type="similarity">
    <text evidence="5">Belongs to the CheB family.</text>
</comment>
<dbReference type="PANTHER" id="PTHR42872">
    <property type="entry name" value="PROTEIN-GLUTAMATE METHYLESTERASE/PROTEIN-GLUTAMINE GLUTAMINASE"/>
    <property type="match status" value="1"/>
</dbReference>
<keyword evidence="5 7" id="KW-0597">Phosphoprotein</keyword>
<comment type="catalytic activity">
    <reaction evidence="5">
        <text>L-glutaminyl-[protein] + H2O = L-glutamyl-[protein] + NH4(+)</text>
        <dbReference type="Rhea" id="RHEA:16441"/>
        <dbReference type="Rhea" id="RHEA-COMP:10207"/>
        <dbReference type="Rhea" id="RHEA-COMP:10208"/>
        <dbReference type="ChEBI" id="CHEBI:15377"/>
        <dbReference type="ChEBI" id="CHEBI:28938"/>
        <dbReference type="ChEBI" id="CHEBI:29973"/>
        <dbReference type="ChEBI" id="CHEBI:30011"/>
        <dbReference type="EC" id="3.5.1.44"/>
    </reaction>
</comment>
<keyword evidence="3 5" id="KW-0378">Hydrolase</keyword>
<sequence length="357" mass="38362">MIKVLVVDDSALVRKLLTEDLNKQKDIEVVGTAMNPYIAREKIIELKPDVLTLDLEMPRMDGLSFLSKLMKHFPMPVVVVSSLTPKNSQNALNALRLGAVDVICKPGSAYSTQNISQDIIRAVRTASVARLDRQSAVHSNGRTRVAKPTDGVTGNYNLVHTTNKLIAIGSSTGGTRALETVLTHLPANLPGIVIVQHMPPVFTKSFADRLNQICALTVKEAEDGDLIEPGKVLIAPGNFHMLVEKSGAKYYTRIKQGPQVHHQRPSVDVMFNSVADAAGVNAMGVILTGMGADGAKGLLAMKNKGAFTIGQDEATSVVYGMPKEAYNIGAVEQVLPLQNIAGSIVSHMKQQTKQPTA</sequence>
<dbReference type="InterPro" id="IPR001789">
    <property type="entry name" value="Sig_transdc_resp-reg_receiver"/>
</dbReference>
<dbReference type="GO" id="GO:0008984">
    <property type="term" value="F:protein-glutamate methylesterase activity"/>
    <property type="evidence" value="ECO:0007669"/>
    <property type="project" value="UniProtKB-UniRule"/>
</dbReference>
<dbReference type="InterPro" id="IPR008248">
    <property type="entry name" value="CheB-like"/>
</dbReference>
<dbReference type="Pfam" id="PF01339">
    <property type="entry name" value="CheB_methylest"/>
    <property type="match status" value="1"/>
</dbReference>
<evidence type="ECO:0000259" key="9">
    <source>
        <dbReference type="PROSITE" id="PS50122"/>
    </source>
</evidence>
<dbReference type="Gene3D" id="3.40.50.2300">
    <property type="match status" value="1"/>
</dbReference>
<dbReference type="PROSITE" id="PS50110">
    <property type="entry name" value="RESPONSE_REGULATORY"/>
    <property type="match status" value="1"/>
</dbReference>
<dbReference type="CDD" id="cd17541">
    <property type="entry name" value="REC_CheB-like"/>
    <property type="match status" value="1"/>
</dbReference>
<feature type="active site" evidence="5 6">
    <location>
        <position position="197"/>
    </location>
</feature>
<dbReference type="EC" id="3.5.1.44" evidence="5"/>
<dbReference type="SUPFAM" id="SSF52172">
    <property type="entry name" value="CheY-like"/>
    <property type="match status" value="1"/>
</dbReference>
<dbReference type="RefSeq" id="WP_142454405.1">
    <property type="nucleotide sequence ID" value="NZ_FXTP01000007.1"/>
</dbReference>
<evidence type="ECO:0000256" key="7">
    <source>
        <dbReference type="PROSITE-ProRule" id="PRU00169"/>
    </source>
</evidence>
<evidence type="ECO:0000256" key="4">
    <source>
        <dbReference type="ARBA" id="ARBA00048267"/>
    </source>
</evidence>
<dbReference type="PROSITE" id="PS50122">
    <property type="entry name" value="CHEB"/>
    <property type="match status" value="1"/>
</dbReference>
<comment type="subcellular location">
    <subcellularLocation>
        <location evidence="5">Cytoplasm</location>
    </subcellularLocation>
</comment>
<comment type="function">
    <text evidence="5">Involved in chemotaxis. Part of a chemotaxis signal transduction system that modulates chemotaxis in response to various stimuli. Catalyzes the demethylation of specific methylglutamate residues introduced into the chemoreceptors (methyl-accepting chemotaxis proteins or MCP) by CheR. Also mediates the irreversible deamidation of specific glutamine residues to glutamic acid.</text>
</comment>
<dbReference type="AlphaFoldDB" id="A0A521D8S8"/>